<evidence type="ECO:0008006" key="4">
    <source>
        <dbReference type="Google" id="ProtNLM"/>
    </source>
</evidence>
<sequence>MCRVCCGLSSVPHWRVSCRLALGVPAAWRRLRGSAVNFFSFFLAFNINIIFFFSDFEHSQKLRAEKGRRNRKSGWRLRPVGCLRGSALQAEEGFRRLLPKKRRKASEFCYVLFG</sequence>
<keyword evidence="1" id="KW-1133">Transmembrane helix</keyword>
<comment type="caution">
    <text evidence="2">The sequence shown here is derived from an EMBL/GenBank/DDBJ whole genome shotgun (WGS) entry which is preliminary data.</text>
</comment>
<keyword evidence="3" id="KW-1185">Reference proteome</keyword>
<keyword evidence="1" id="KW-0812">Transmembrane</keyword>
<name>A0A2C6KI77_9APIC</name>
<dbReference type="GeneID" id="94433457"/>
<evidence type="ECO:0000256" key="1">
    <source>
        <dbReference type="SAM" id="Phobius"/>
    </source>
</evidence>
<evidence type="ECO:0000313" key="2">
    <source>
        <dbReference type="EMBL" id="PHJ16046.1"/>
    </source>
</evidence>
<dbReference type="VEuPathDB" id="ToxoDB:CSUI_010141"/>
<accession>A0A2C6KI77</accession>
<gene>
    <name evidence="2" type="ORF">CSUI_010141</name>
</gene>
<reference evidence="2 3" key="1">
    <citation type="journal article" date="2017" name="Int. J. Parasitol.">
        <title>The genome of the protozoan parasite Cystoisospora suis and a reverse vaccinology approach to identify vaccine candidates.</title>
        <authorList>
            <person name="Palmieri N."/>
            <person name="Shrestha A."/>
            <person name="Ruttkowski B."/>
            <person name="Beck T."/>
            <person name="Vogl C."/>
            <person name="Tomley F."/>
            <person name="Blake D.P."/>
            <person name="Joachim A."/>
        </authorList>
    </citation>
    <scope>NUCLEOTIDE SEQUENCE [LARGE SCALE GENOMIC DNA]</scope>
    <source>
        <strain evidence="2 3">Wien I</strain>
    </source>
</reference>
<feature type="transmembrane region" description="Helical" evidence="1">
    <location>
        <begin position="35"/>
        <end position="53"/>
    </location>
</feature>
<dbReference type="Proteomes" id="UP000221165">
    <property type="component" value="Unassembled WGS sequence"/>
</dbReference>
<protein>
    <recommendedName>
        <fullName evidence="4">Transmembrane protein</fullName>
    </recommendedName>
</protein>
<organism evidence="2 3">
    <name type="scientific">Cystoisospora suis</name>
    <dbReference type="NCBI Taxonomy" id="483139"/>
    <lineage>
        <taxon>Eukaryota</taxon>
        <taxon>Sar</taxon>
        <taxon>Alveolata</taxon>
        <taxon>Apicomplexa</taxon>
        <taxon>Conoidasida</taxon>
        <taxon>Coccidia</taxon>
        <taxon>Eucoccidiorida</taxon>
        <taxon>Eimeriorina</taxon>
        <taxon>Sarcocystidae</taxon>
        <taxon>Cystoisospora</taxon>
    </lineage>
</organism>
<dbReference type="AlphaFoldDB" id="A0A2C6KI77"/>
<dbReference type="EMBL" id="MIGC01006722">
    <property type="protein sequence ID" value="PHJ16046.1"/>
    <property type="molecule type" value="Genomic_DNA"/>
</dbReference>
<proteinExistence type="predicted"/>
<evidence type="ECO:0000313" key="3">
    <source>
        <dbReference type="Proteomes" id="UP000221165"/>
    </source>
</evidence>
<keyword evidence="1" id="KW-0472">Membrane</keyword>
<dbReference type="RefSeq" id="XP_067917778.1">
    <property type="nucleotide sequence ID" value="XM_068070246.1"/>
</dbReference>